<feature type="region of interest" description="Disordered" evidence="1">
    <location>
        <begin position="113"/>
        <end position="135"/>
    </location>
</feature>
<gene>
    <name evidence="2" type="ordered locus">Xaut_3613</name>
</gene>
<dbReference type="HOGENOM" id="CLU_1460759_0_0_5"/>
<proteinExistence type="predicted"/>
<evidence type="ECO:0000313" key="3">
    <source>
        <dbReference type="Proteomes" id="UP000002417"/>
    </source>
</evidence>
<dbReference type="EMBL" id="CP000781">
    <property type="protein sequence ID" value="ABS68841.1"/>
    <property type="molecule type" value="Genomic_DNA"/>
</dbReference>
<sequence>MMEIARPHPDKSAAEEFNDGSFVSYFELWADDVTRGSRQLGYWRVPFAFGVQLHRIPIRDDARALWPVDAQFRHGDTLVGARPQGDPDQMPWVGEALILDGFDPDDRRMDRLFTSPRQPVESQAPEADQKGKRRNNLRIANSHVFTIESVLQPSMVEHPLPAGQSCPDLSVPAAGRATYVGRRAA</sequence>
<dbReference type="STRING" id="78245.Xaut_3613"/>
<evidence type="ECO:0000313" key="2">
    <source>
        <dbReference type="EMBL" id="ABS68841.1"/>
    </source>
</evidence>
<protein>
    <submittedName>
        <fullName evidence="2">Uncharacterized protein</fullName>
    </submittedName>
</protein>
<organism evidence="2 3">
    <name type="scientific">Xanthobacter autotrophicus (strain ATCC BAA-1158 / Py2)</name>
    <dbReference type="NCBI Taxonomy" id="78245"/>
    <lineage>
        <taxon>Bacteria</taxon>
        <taxon>Pseudomonadati</taxon>
        <taxon>Pseudomonadota</taxon>
        <taxon>Alphaproteobacteria</taxon>
        <taxon>Hyphomicrobiales</taxon>
        <taxon>Xanthobacteraceae</taxon>
        <taxon>Xanthobacter</taxon>
    </lineage>
</organism>
<name>A7ILE8_XANP2</name>
<dbReference type="Proteomes" id="UP000002417">
    <property type="component" value="Chromosome"/>
</dbReference>
<dbReference type="AlphaFoldDB" id="A7ILE8"/>
<evidence type="ECO:0000256" key="1">
    <source>
        <dbReference type="SAM" id="MobiDB-lite"/>
    </source>
</evidence>
<accession>A7ILE8</accession>
<dbReference type="KEGG" id="xau:Xaut_3613"/>
<keyword evidence="3" id="KW-1185">Reference proteome</keyword>
<reference evidence="2 3" key="1">
    <citation type="submission" date="2007-07" db="EMBL/GenBank/DDBJ databases">
        <title>Complete sequence of chromosome of Xanthobacter autotrophicus Py2.</title>
        <authorList>
            <consortium name="US DOE Joint Genome Institute"/>
            <person name="Copeland A."/>
            <person name="Lucas S."/>
            <person name="Lapidus A."/>
            <person name="Barry K."/>
            <person name="Glavina del Rio T."/>
            <person name="Hammon N."/>
            <person name="Israni S."/>
            <person name="Dalin E."/>
            <person name="Tice H."/>
            <person name="Pitluck S."/>
            <person name="Sims D."/>
            <person name="Brettin T."/>
            <person name="Bruce D."/>
            <person name="Detter J.C."/>
            <person name="Han C."/>
            <person name="Tapia R."/>
            <person name="Brainard J."/>
            <person name="Schmutz J."/>
            <person name="Larimer F."/>
            <person name="Land M."/>
            <person name="Hauser L."/>
            <person name="Kyrpides N."/>
            <person name="Kim E."/>
            <person name="Ensigns S.A."/>
            <person name="Richardson P."/>
        </authorList>
    </citation>
    <scope>NUCLEOTIDE SEQUENCE [LARGE SCALE GENOMIC DNA]</scope>
    <source>
        <strain evidence="3">ATCC BAA-1158 / Py2</strain>
    </source>
</reference>